<dbReference type="GO" id="GO:0043952">
    <property type="term" value="P:protein transport by the Sec complex"/>
    <property type="evidence" value="ECO:0007669"/>
    <property type="project" value="TreeGrafter"/>
</dbReference>
<comment type="caution">
    <text evidence="11">Lacks conserved residue(s) required for the propagation of feature annotation.</text>
</comment>
<keyword evidence="5 11" id="KW-1003">Cell membrane</keyword>
<protein>
    <recommendedName>
        <fullName evidence="3 11">Protein-export membrane protein SecG</fullName>
    </recommendedName>
</protein>
<dbReference type="EMBL" id="FKLO01000016">
    <property type="protein sequence ID" value="SAM57498.1"/>
    <property type="molecule type" value="Genomic_DNA"/>
</dbReference>
<comment type="subcellular location">
    <subcellularLocation>
        <location evidence="1 11">Cell membrane</location>
        <topology evidence="1 11">Multi-pass membrane protein</topology>
    </subcellularLocation>
</comment>
<dbReference type="PRINTS" id="PR01651">
    <property type="entry name" value="SECGEXPORT"/>
</dbReference>
<dbReference type="InterPro" id="IPR004692">
    <property type="entry name" value="SecG"/>
</dbReference>
<dbReference type="AlphaFoldDB" id="A0A1C3H287"/>
<name>A0A1C3H287_9GAMM</name>
<evidence type="ECO:0000256" key="7">
    <source>
        <dbReference type="ARBA" id="ARBA00022927"/>
    </source>
</evidence>
<dbReference type="PANTHER" id="PTHR34182">
    <property type="entry name" value="PROTEIN-EXPORT MEMBRANE PROTEIN SECG"/>
    <property type="match status" value="1"/>
</dbReference>
<dbReference type="PANTHER" id="PTHR34182:SF1">
    <property type="entry name" value="PROTEIN-EXPORT MEMBRANE PROTEIN SECG"/>
    <property type="match status" value="1"/>
</dbReference>
<proteinExistence type="inferred from homology"/>
<evidence type="ECO:0000256" key="4">
    <source>
        <dbReference type="ARBA" id="ARBA00022448"/>
    </source>
</evidence>
<keyword evidence="10 11" id="KW-0472">Membrane</keyword>
<dbReference type="GO" id="GO:0065002">
    <property type="term" value="P:intracellular protein transmembrane transport"/>
    <property type="evidence" value="ECO:0007669"/>
    <property type="project" value="TreeGrafter"/>
</dbReference>
<keyword evidence="6 11" id="KW-0812">Transmembrane</keyword>
<dbReference type="GO" id="GO:0015450">
    <property type="term" value="F:protein-transporting ATPase activity"/>
    <property type="evidence" value="ECO:0007669"/>
    <property type="project" value="UniProtKB-UniRule"/>
</dbReference>
<dbReference type="GeneID" id="84789214"/>
<evidence type="ECO:0000256" key="9">
    <source>
        <dbReference type="ARBA" id="ARBA00023010"/>
    </source>
</evidence>
<evidence type="ECO:0000256" key="8">
    <source>
        <dbReference type="ARBA" id="ARBA00022989"/>
    </source>
</evidence>
<evidence type="ECO:0000256" key="1">
    <source>
        <dbReference type="ARBA" id="ARBA00004651"/>
    </source>
</evidence>
<evidence type="ECO:0000313" key="14">
    <source>
        <dbReference type="Proteomes" id="UP000190837"/>
    </source>
</evidence>
<dbReference type="RefSeq" id="WP_004139104.1">
    <property type="nucleotide sequence ID" value="NZ_CALFOW010000076.1"/>
</dbReference>
<sequence length="126" mass="13019">MTITLVQVIFIIAALALCALILLQQPKSGGGMGALSGGASSTVFGARGAGSFLYKTTRFLAGIFFVGALLLGYLQNKDAANHGNSSILSNTQLETQKQESALDIPPVSVDNARPAENTDVPAPAQK</sequence>
<dbReference type="GO" id="GO:0009306">
    <property type="term" value="P:protein secretion"/>
    <property type="evidence" value="ECO:0007669"/>
    <property type="project" value="UniProtKB-UniRule"/>
</dbReference>
<reference evidence="14" key="1">
    <citation type="submission" date="2016-04" db="EMBL/GenBank/DDBJ databases">
        <authorList>
            <person name="Tagini F."/>
        </authorList>
    </citation>
    <scope>NUCLEOTIDE SEQUENCE [LARGE SCALE GENOMIC DNA]</scope>
    <source>
        <strain evidence="14">CHUV0807</strain>
    </source>
</reference>
<accession>A0A1C3H287</accession>
<evidence type="ECO:0000256" key="3">
    <source>
        <dbReference type="ARBA" id="ARBA00017876"/>
    </source>
</evidence>
<evidence type="ECO:0000256" key="5">
    <source>
        <dbReference type="ARBA" id="ARBA00022475"/>
    </source>
</evidence>
<keyword evidence="9 11" id="KW-0811">Translocation</keyword>
<feature type="region of interest" description="Disordered" evidence="12">
    <location>
        <begin position="97"/>
        <end position="126"/>
    </location>
</feature>
<feature type="transmembrane region" description="Helical" evidence="11">
    <location>
        <begin position="57"/>
        <end position="74"/>
    </location>
</feature>
<organism evidence="13 14">
    <name type="scientific">Cardiobacterium hominis</name>
    <dbReference type="NCBI Taxonomy" id="2718"/>
    <lineage>
        <taxon>Bacteria</taxon>
        <taxon>Pseudomonadati</taxon>
        <taxon>Pseudomonadota</taxon>
        <taxon>Gammaproteobacteria</taxon>
        <taxon>Cardiobacteriales</taxon>
        <taxon>Cardiobacteriaceae</taxon>
        <taxon>Cardiobacterium</taxon>
    </lineage>
</organism>
<evidence type="ECO:0000313" key="13">
    <source>
        <dbReference type="EMBL" id="SAM57498.1"/>
    </source>
</evidence>
<evidence type="ECO:0000256" key="2">
    <source>
        <dbReference type="ARBA" id="ARBA00008445"/>
    </source>
</evidence>
<keyword evidence="8 11" id="KW-1133">Transmembrane helix</keyword>
<gene>
    <name evidence="13" type="ORF">CHUV0807_0302</name>
</gene>
<keyword evidence="4 11" id="KW-0813">Transport</keyword>
<dbReference type="Pfam" id="PF03840">
    <property type="entry name" value="SecG"/>
    <property type="match status" value="1"/>
</dbReference>
<comment type="similarity">
    <text evidence="2 11">Belongs to the SecG family.</text>
</comment>
<evidence type="ECO:0000256" key="11">
    <source>
        <dbReference type="RuleBase" id="RU365087"/>
    </source>
</evidence>
<dbReference type="NCBIfam" id="TIGR00810">
    <property type="entry name" value="secG"/>
    <property type="match status" value="1"/>
</dbReference>
<dbReference type="OMA" id="ATRFMAI"/>
<keyword evidence="7 11" id="KW-0653">Protein transport</keyword>
<evidence type="ECO:0000256" key="6">
    <source>
        <dbReference type="ARBA" id="ARBA00022692"/>
    </source>
</evidence>
<evidence type="ECO:0000256" key="12">
    <source>
        <dbReference type="SAM" id="MobiDB-lite"/>
    </source>
</evidence>
<dbReference type="GO" id="GO:0005886">
    <property type="term" value="C:plasma membrane"/>
    <property type="evidence" value="ECO:0007669"/>
    <property type="project" value="UniProtKB-SubCell"/>
</dbReference>
<comment type="function">
    <text evidence="11">Involved in protein export. Participates in an early event of protein translocation.</text>
</comment>
<evidence type="ECO:0000256" key="10">
    <source>
        <dbReference type="ARBA" id="ARBA00023136"/>
    </source>
</evidence>
<dbReference type="Proteomes" id="UP000190837">
    <property type="component" value="Unassembled WGS sequence"/>
</dbReference>